<dbReference type="InterPro" id="IPR017871">
    <property type="entry name" value="ABC_transporter-like_CS"/>
</dbReference>
<evidence type="ECO:0000259" key="4">
    <source>
        <dbReference type="PROSITE" id="PS50893"/>
    </source>
</evidence>
<evidence type="ECO:0000313" key="6">
    <source>
        <dbReference type="Proteomes" id="UP000494245"/>
    </source>
</evidence>
<protein>
    <submittedName>
        <fullName evidence="5">Lipopolysaccharide export system ATP-binding protein LptB</fullName>
        <ecNumber evidence="5">3.6.3.-</ecNumber>
    </submittedName>
</protein>
<dbReference type="InterPro" id="IPR032823">
    <property type="entry name" value="BCA_ABC_TP_C"/>
</dbReference>
<dbReference type="PROSITE" id="PS00211">
    <property type="entry name" value="ABC_TRANSPORTER_1"/>
    <property type="match status" value="1"/>
</dbReference>
<dbReference type="RefSeq" id="WP_173081519.1">
    <property type="nucleotide sequence ID" value="NZ_BLTE01000002.1"/>
</dbReference>
<keyword evidence="5" id="KW-0378">Hydrolase</keyword>
<dbReference type="PANTHER" id="PTHR45772">
    <property type="entry name" value="CONSERVED COMPONENT OF ABC TRANSPORTER FOR NATURAL AMINO ACIDS-RELATED"/>
    <property type="match status" value="1"/>
</dbReference>
<evidence type="ECO:0000256" key="2">
    <source>
        <dbReference type="ARBA" id="ARBA00022741"/>
    </source>
</evidence>
<gene>
    <name evidence="5" type="primary">lptB_2</name>
    <name evidence="5" type="ORF">NNJEOMEG_00787</name>
</gene>
<sequence length="257" mass="27273">MSAVLEVQGLSKSFGGLMAVMGVGFTVQEGEIFGLIGPNGAGKTTLFNMLTGLTRPSAGTVRFQGRDITGADPAQVARLGMARTFQNIRLFAGLSVLDNVRVPLHATSDASFWGGLFGSRGSRAHEARALERARELVAYAGLAGRMDAQAGSLSYGERRRLEIARALALSPKLLLLDEPAAGLNPSEKQDLSRFILDIRDRFGLTVLFIEHNVPMVMGLCRSVAVLNFGELIAVGAPDAVQADPAVIEAYLGESDDA</sequence>
<dbReference type="GO" id="GO:0005886">
    <property type="term" value="C:plasma membrane"/>
    <property type="evidence" value="ECO:0007669"/>
    <property type="project" value="TreeGrafter"/>
</dbReference>
<dbReference type="Gene3D" id="3.40.50.300">
    <property type="entry name" value="P-loop containing nucleotide triphosphate hydrolases"/>
    <property type="match status" value="1"/>
</dbReference>
<dbReference type="GO" id="GO:0016887">
    <property type="term" value="F:ATP hydrolysis activity"/>
    <property type="evidence" value="ECO:0007669"/>
    <property type="project" value="InterPro"/>
</dbReference>
<dbReference type="PROSITE" id="PS50893">
    <property type="entry name" value="ABC_TRANSPORTER_2"/>
    <property type="match status" value="1"/>
</dbReference>
<dbReference type="SMART" id="SM00382">
    <property type="entry name" value="AAA"/>
    <property type="match status" value="1"/>
</dbReference>
<dbReference type="SUPFAM" id="SSF52540">
    <property type="entry name" value="P-loop containing nucleoside triphosphate hydrolases"/>
    <property type="match status" value="1"/>
</dbReference>
<keyword evidence="2" id="KW-0547">Nucleotide-binding</keyword>
<accession>A0A6V8LS77</accession>
<organism evidence="5 6">
    <name type="scientific">Fundidesulfovibrio magnetotacticus</name>
    <dbReference type="NCBI Taxonomy" id="2730080"/>
    <lineage>
        <taxon>Bacteria</taxon>
        <taxon>Pseudomonadati</taxon>
        <taxon>Thermodesulfobacteriota</taxon>
        <taxon>Desulfovibrionia</taxon>
        <taxon>Desulfovibrionales</taxon>
        <taxon>Desulfovibrionaceae</taxon>
        <taxon>Fundidesulfovibrio</taxon>
    </lineage>
</organism>
<keyword evidence="1" id="KW-0813">Transport</keyword>
<dbReference type="Pfam" id="PF00005">
    <property type="entry name" value="ABC_tran"/>
    <property type="match status" value="1"/>
</dbReference>
<evidence type="ECO:0000313" key="5">
    <source>
        <dbReference type="EMBL" id="GFK92959.1"/>
    </source>
</evidence>
<dbReference type="EC" id="3.6.3.-" evidence="5"/>
<dbReference type="AlphaFoldDB" id="A0A6V8LS77"/>
<dbReference type="InterPro" id="IPR003593">
    <property type="entry name" value="AAA+_ATPase"/>
</dbReference>
<dbReference type="PANTHER" id="PTHR45772:SF4">
    <property type="entry name" value="ABC TRANSPORTER ATP-BINDING PROTEIN"/>
    <property type="match status" value="1"/>
</dbReference>
<keyword evidence="6" id="KW-1185">Reference proteome</keyword>
<keyword evidence="3 5" id="KW-0067">ATP-binding</keyword>
<reference evidence="5 6" key="2">
    <citation type="submission" date="2020-05" db="EMBL/GenBank/DDBJ databases">
        <title>Draft genome sequence of Desulfovibrio sp. strainFSS-1.</title>
        <authorList>
            <person name="Shimoshige H."/>
            <person name="Kobayashi H."/>
            <person name="Maekawa T."/>
        </authorList>
    </citation>
    <scope>NUCLEOTIDE SEQUENCE [LARGE SCALE GENOMIC DNA]</scope>
    <source>
        <strain evidence="5 6">SIID29052-01</strain>
    </source>
</reference>
<dbReference type="GO" id="GO:0005524">
    <property type="term" value="F:ATP binding"/>
    <property type="evidence" value="ECO:0007669"/>
    <property type="project" value="UniProtKB-KW"/>
</dbReference>
<dbReference type="Proteomes" id="UP000494245">
    <property type="component" value="Unassembled WGS sequence"/>
</dbReference>
<dbReference type="FunFam" id="3.40.50.300:FF:000421">
    <property type="entry name" value="Branched-chain amino acid ABC transporter ATP-binding protein"/>
    <property type="match status" value="1"/>
</dbReference>
<evidence type="ECO:0000256" key="1">
    <source>
        <dbReference type="ARBA" id="ARBA00022448"/>
    </source>
</evidence>
<evidence type="ECO:0000256" key="3">
    <source>
        <dbReference type="ARBA" id="ARBA00022840"/>
    </source>
</evidence>
<dbReference type="EMBL" id="BLTE01000002">
    <property type="protein sequence ID" value="GFK92959.1"/>
    <property type="molecule type" value="Genomic_DNA"/>
</dbReference>
<proteinExistence type="predicted"/>
<dbReference type="CDD" id="cd03219">
    <property type="entry name" value="ABC_Mj1267_LivG_branched"/>
    <property type="match status" value="1"/>
</dbReference>
<dbReference type="InterPro" id="IPR027417">
    <property type="entry name" value="P-loop_NTPase"/>
</dbReference>
<reference evidence="5 6" key="1">
    <citation type="submission" date="2020-04" db="EMBL/GenBank/DDBJ databases">
        <authorList>
            <consortium name="Desulfovibrio sp. FSS-1 genome sequencing consortium"/>
            <person name="Shimoshige H."/>
            <person name="Kobayashi H."/>
            <person name="Maekawa T."/>
        </authorList>
    </citation>
    <scope>NUCLEOTIDE SEQUENCE [LARGE SCALE GENOMIC DNA]</scope>
    <source>
        <strain evidence="5 6">SIID29052-01</strain>
    </source>
</reference>
<dbReference type="Pfam" id="PF12399">
    <property type="entry name" value="BCA_ABC_TP_C"/>
    <property type="match status" value="1"/>
</dbReference>
<feature type="domain" description="ABC transporter" evidence="4">
    <location>
        <begin position="5"/>
        <end position="253"/>
    </location>
</feature>
<dbReference type="InterPro" id="IPR051120">
    <property type="entry name" value="ABC_AA/LPS_Transport"/>
</dbReference>
<dbReference type="InterPro" id="IPR003439">
    <property type="entry name" value="ABC_transporter-like_ATP-bd"/>
</dbReference>
<name>A0A6V8LS77_9BACT</name>
<comment type="caution">
    <text evidence="5">The sequence shown here is derived from an EMBL/GenBank/DDBJ whole genome shotgun (WGS) entry which is preliminary data.</text>
</comment>